<keyword evidence="2" id="KW-1185">Reference proteome</keyword>
<evidence type="ECO:0000313" key="2">
    <source>
        <dbReference type="Proteomes" id="UP001066276"/>
    </source>
</evidence>
<name>A0AAV7S0H2_PLEWA</name>
<evidence type="ECO:0000313" key="1">
    <source>
        <dbReference type="EMBL" id="KAJ1157240.1"/>
    </source>
</evidence>
<organism evidence="1 2">
    <name type="scientific">Pleurodeles waltl</name>
    <name type="common">Iberian ribbed newt</name>
    <dbReference type="NCBI Taxonomy" id="8319"/>
    <lineage>
        <taxon>Eukaryota</taxon>
        <taxon>Metazoa</taxon>
        <taxon>Chordata</taxon>
        <taxon>Craniata</taxon>
        <taxon>Vertebrata</taxon>
        <taxon>Euteleostomi</taxon>
        <taxon>Amphibia</taxon>
        <taxon>Batrachia</taxon>
        <taxon>Caudata</taxon>
        <taxon>Salamandroidea</taxon>
        <taxon>Salamandridae</taxon>
        <taxon>Pleurodelinae</taxon>
        <taxon>Pleurodeles</taxon>
    </lineage>
</organism>
<protein>
    <submittedName>
        <fullName evidence="1">Uncharacterized protein</fullName>
    </submittedName>
</protein>
<sequence length="73" mass="8052">MCRMRFHGDVAPGIRQSWEAPESTAGLSEAPRASIEERHVFFSVRAPVRSSARKALPTPGRNPEVKAMLLHAV</sequence>
<comment type="caution">
    <text evidence="1">The sequence shown here is derived from an EMBL/GenBank/DDBJ whole genome shotgun (WGS) entry which is preliminary data.</text>
</comment>
<dbReference type="AlphaFoldDB" id="A0AAV7S0H2"/>
<dbReference type="Proteomes" id="UP001066276">
    <property type="component" value="Chromosome 5"/>
</dbReference>
<dbReference type="EMBL" id="JANPWB010000009">
    <property type="protein sequence ID" value="KAJ1157240.1"/>
    <property type="molecule type" value="Genomic_DNA"/>
</dbReference>
<accession>A0AAV7S0H2</accession>
<proteinExistence type="predicted"/>
<gene>
    <name evidence="1" type="ORF">NDU88_009955</name>
</gene>
<reference evidence="1" key="1">
    <citation type="journal article" date="2022" name="bioRxiv">
        <title>Sequencing and chromosome-scale assembly of the giantPleurodeles waltlgenome.</title>
        <authorList>
            <person name="Brown T."/>
            <person name="Elewa A."/>
            <person name="Iarovenko S."/>
            <person name="Subramanian E."/>
            <person name="Araus A.J."/>
            <person name="Petzold A."/>
            <person name="Susuki M."/>
            <person name="Suzuki K.-i.T."/>
            <person name="Hayashi T."/>
            <person name="Toyoda A."/>
            <person name="Oliveira C."/>
            <person name="Osipova E."/>
            <person name="Leigh N.D."/>
            <person name="Simon A."/>
            <person name="Yun M.H."/>
        </authorList>
    </citation>
    <scope>NUCLEOTIDE SEQUENCE</scope>
    <source>
        <strain evidence="1">20211129_DDA</strain>
        <tissue evidence="1">Liver</tissue>
    </source>
</reference>